<protein>
    <recommendedName>
        <fullName evidence="1">Fungal-type protein kinase domain-containing protein</fullName>
    </recommendedName>
</protein>
<evidence type="ECO:0000259" key="1">
    <source>
        <dbReference type="Pfam" id="PF17667"/>
    </source>
</evidence>
<reference evidence="2 3" key="1">
    <citation type="journal article" date="2016" name="Nat. Commun.">
        <title>Ectomycorrhizal ecology is imprinted in the genome of the dominant symbiotic fungus Cenococcum geophilum.</title>
        <authorList>
            <consortium name="DOE Joint Genome Institute"/>
            <person name="Peter M."/>
            <person name="Kohler A."/>
            <person name="Ohm R.A."/>
            <person name="Kuo A."/>
            <person name="Krutzmann J."/>
            <person name="Morin E."/>
            <person name="Arend M."/>
            <person name="Barry K.W."/>
            <person name="Binder M."/>
            <person name="Choi C."/>
            <person name="Clum A."/>
            <person name="Copeland A."/>
            <person name="Grisel N."/>
            <person name="Haridas S."/>
            <person name="Kipfer T."/>
            <person name="LaButti K."/>
            <person name="Lindquist E."/>
            <person name="Lipzen A."/>
            <person name="Maire R."/>
            <person name="Meier B."/>
            <person name="Mihaltcheva S."/>
            <person name="Molinier V."/>
            <person name="Murat C."/>
            <person name="Poggeler S."/>
            <person name="Quandt C.A."/>
            <person name="Sperisen C."/>
            <person name="Tritt A."/>
            <person name="Tisserant E."/>
            <person name="Crous P.W."/>
            <person name="Henrissat B."/>
            <person name="Nehls U."/>
            <person name="Egli S."/>
            <person name="Spatafora J.W."/>
            <person name="Grigoriev I.V."/>
            <person name="Martin F.M."/>
        </authorList>
    </citation>
    <scope>NUCLEOTIDE SEQUENCE [LARGE SCALE GENOMIC DNA]</scope>
    <source>
        <strain evidence="2 3">CBS 459.81</strain>
    </source>
</reference>
<sequence>MRLWKFNRLGGVASRPFNRNGQAKRLCLEKLIKRQRSVTSRKYKKRPEEGLLLKEVIEARVKNIAQYYHHKTVHIRGAVNNTRNNHKLLLNAKILHRNILVGNVILYKREDDSFLINLNFTVKIDREKASGAPSKTRTKVFIVIGALYGKDHNFMYNLELFFWRSRTEYESWNYKPIKKLTKIKTSKLRKVVFLEGKRWLRENRQLYS</sequence>
<accession>A0A8E2DYH0</accession>
<dbReference type="AlphaFoldDB" id="A0A8E2DYH0"/>
<dbReference type="Proteomes" id="UP000250266">
    <property type="component" value="Unassembled WGS sequence"/>
</dbReference>
<proteinExistence type="predicted"/>
<evidence type="ECO:0000313" key="3">
    <source>
        <dbReference type="Proteomes" id="UP000250266"/>
    </source>
</evidence>
<dbReference type="PANTHER" id="PTHR38248">
    <property type="entry name" value="FUNK1 6"/>
    <property type="match status" value="1"/>
</dbReference>
<dbReference type="Pfam" id="PF17667">
    <property type="entry name" value="Pkinase_fungal"/>
    <property type="match status" value="2"/>
</dbReference>
<evidence type="ECO:0000313" key="2">
    <source>
        <dbReference type="EMBL" id="OCK74031.1"/>
    </source>
</evidence>
<feature type="domain" description="Fungal-type protein kinase" evidence="1">
    <location>
        <begin position="43"/>
        <end position="85"/>
    </location>
</feature>
<keyword evidence="3" id="KW-1185">Reference proteome</keyword>
<feature type="domain" description="Fungal-type protein kinase" evidence="1">
    <location>
        <begin position="86"/>
        <end position="163"/>
    </location>
</feature>
<dbReference type="EMBL" id="KV745580">
    <property type="protein sequence ID" value="OCK74031.1"/>
    <property type="molecule type" value="Genomic_DNA"/>
</dbReference>
<dbReference type="InterPro" id="IPR040976">
    <property type="entry name" value="Pkinase_fungal"/>
</dbReference>
<gene>
    <name evidence="2" type="ORF">K432DRAFT_420496</name>
</gene>
<name>A0A8E2DYH0_9PEZI</name>
<dbReference type="OrthoDB" id="5584477at2759"/>
<dbReference type="PANTHER" id="PTHR38248:SF2">
    <property type="entry name" value="FUNK1 11"/>
    <property type="match status" value="1"/>
</dbReference>
<organism evidence="2 3">
    <name type="scientific">Lepidopterella palustris CBS 459.81</name>
    <dbReference type="NCBI Taxonomy" id="1314670"/>
    <lineage>
        <taxon>Eukaryota</taxon>
        <taxon>Fungi</taxon>
        <taxon>Dikarya</taxon>
        <taxon>Ascomycota</taxon>
        <taxon>Pezizomycotina</taxon>
        <taxon>Dothideomycetes</taxon>
        <taxon>Pleosporomycetidae</taxon>
        <taxon>Mytilinidiales</taxon>
        <taxon>Argynnaceae</taxon>
        <taxon>Lepidopterella</taxon>
    </lineage>
</organism>